<feature type="compositionally biased region" description="Basic residues" evidence="1">
    <location>
        <begin position="267"/>
        <end position="281"/>
    </location>
</feature>
<feature type="region of interest" description="Disordered" evidence="1">
    <location>
        <begin position="267"/>
        <end position="303"/>
    </location>
</feature>
<organism evidence="3">
    <name type="scientific">Camponotus floridanus</name>
    <name type="common">Florida carpenter ant</name>
    <dbReference type="NCBI Taxonomy" id="104421"/>
    <lineage>
        <taxon>Eukaryota</taxon>
        <taxon>Metazoa</taxon>
        <taxon>Ecdysozoa</taxon>
        <taxon>Arthropoda</taxon>
        <taxon>Hexapoda</taxon>
        <taxon>Insecta</taxon>
        <taxon>Pterygota</taxon>
        <taxon>Neoptera</taxon>
        <taxon>Endopterygota</taxon>
        <taxon>Hymenoptera</taxon>
        <taxon>Apocrita</taxon>
        <taxon>Aculeata</taxon>
        <taxon>Formicoidea</taxon>
        <taxon>Formicidae</taxon>
        <taxon>Formicinae</taxon>
        <taxon>Camponotus</taxon>
    </lineage>
</organism>
<keyword evidence="3" id="KW-1185">Reference proteome</keyword>
<dbReference type="EMBL" id="GL434905">
    <property type="protein sequence ID" value="EFN74354.1"/>
    <property type="molecule type" value="Genomic_DNA"/>
</dbReference>
<protein>
    <submittedName>
        <fullName evidence="2">Uncharacterized protein</fullName>
    </submittedName>
</protein>
<proteinExistence type="predicted"/>
<gene>
    <name evidence="2" type="ORF">EAG_13312</name>
</gene>
<dbReference type="OMA" id="SRAYPHG"/>
<evidence type="ECO:0000256" key="1">
    <source>
        <dbReference type="SAM" id="MobiDB-lite"/>
    </source>
</evidence>
<dbReference type="InParanoid" id="E1ZWV7"/>
<sequence length="477" mass="53683">MLSATAAEPSRSSNEARIIVKSWADYNNHCVDYVEEPTSGTKIHDPNYVLKYSNNCNSVTGNHCTQDDEEWQEESFFENKIQIVEKSDVSEDKNHDKLNNDIRNNIISDYKVIKCEKEDERFKNLNGKLEIFLSPSTDKIEEDETIFQTCNRGDEIILDNQYCDVKEKLAVREIKVAIAPTNNRINNPCESAYHSSNVDKTIGLKPERIGNIERRKHDCNKEKMKINSRQNRYSQGDDITASLPNADALQEAPREKATGKVVHISVKHNPARSPRKTRRSASARNSIGTRRESRDRETDIGIPFTKGGGARKCKSCGETHFSCDQRSHMQKYSGYSNRDDAATAATAVVYETMNRDASKIVNRRSDSTRLAAPIATALLYRSRSLPRLSFHDSGIACNDHIPVAPEQTRATSRQLVADLRQLLTLKQHYYPEGGWGWVVLLVGLLVQILSHGTHGAIGVFLQQVSLKFGSHVHLQAG</sequence>
<evidence type="ECO:0000313" key="2">
    <source>
        <dbReference type="EMBL" id="EFN74354.1"/>
    </source>
</evidence>
<dbReference type="Proteomes" id="UP000000311">
    <property type="component" value="Unassembled WGS sequence"/>
</dbReference>
<feature type="compositionally biased region" description="Basic and acidic residues" evidence="1">
    <location>
        <begin position="289"/>
        <end position="299"/>
    </location>
</feature>
<dbReference type="AlphaFoldDB" id="E1ZWV7"/>
<reference evidence="2 3" key="1">
    <citation type="journal article" date="2010" name="Science">
        <title>Genomic comparison of the ants Camponotus floridanus and Harpegnathos saltator.</title>
        <authorList>
            <person name="Bonasio R."/>
            <person name="Zhang G."/>
            <person name="Ye C."/>
            <person name="Mutti N.S."/>
            <person name="Fang X."/>
            <person name="Qin N."/>
            <person name="Donahue G."/>
            <person name="Yang P."/>
            <person name="Li Q."/>
            <person name="Li C."/>
            <person name="Zhang P."/>
            <person name="Huang Z."/>
            <person name="Berger S.L."/>
            <person name="Reinberg D."/>
            <person name="Wang J."/>
            <person name="Liebig J."/>
        </authorList>
    </citation>
    <scope>NUCLEOTIDE SEQUENCE [LARGE SCALE GENOMIC DNA]</scope>
    <source>
        <strain evidence="3">C129</strain>
    </source>
</reference>
<evidence type="ECO:0000313" key="3">
    <source>
        <dbReference type="Proteomes" id="UP000000311"/>
    </source>
</evidence>
<accession>E1ZWV7</accession>
<name>E1ZWV7_CAMFO</name>